<dbReference type="STRING" id="1071381.G8BRQ0"/>
<dbReference type="GO" id="GO:0000151">
    <property type="term" value="C:ubiquitin ligase complex"/>
    <property type="evidence" value="ECO:0007669"/>
    <property type="project" value="EnsemblFungi"/>
</dbReference>
<name>G8BRQ0_TETPH</name>
<evidence type="ECO:0000256" key="5">
    <source>
        <dbReference type="ARBA" id="ARBA00022448"/>
    </source>
</evidence>
<evidence type="ECO:0000256" key="15">
    <source>
        <dbReference type="ARBA" id="ARBA00034505"/>
    </source>
</evidence>
<dbReference type="GO" id="GO:0044721">
    <property type="term" value="P:protein import into peroxisome matrix, substrate release"/>
    <property type="evidence" value="ECO:0007669"/>
    <property type="project" value="EnsemblFungi"/>
</dbReference>
<dbReference type="RefSeq" id="XP_003684860.1">
    <property type="nucleotide sequence ID" value="XM_003684812.1"/>
</dbReference>
<keyword evidence="8" id="KW-0863">Zinc-finger</keyword>
<dbReference type="Pfam" id="PF04757">
    <property type="entry name" value="Pex2_Pex12"/>
    <property type="match status" value="1"/>
</dbReference>
<evidence type="ECO:0000256" key="3">
    <source>
        <dbReference type="ARBA" id="ARBA00008704"/>
    </source>
</evidence>
<keyword evidence="13" id="KW-0576">Peroxisome</keyword>
<dbReference type="GO" id="GO:1990429">
    <property type="term" value="C:peroxisomal importomer complex"/>
    <property type="evidence" value="ECO:0007669"/>
    <property type="project" value="EnsemblFungi"/>
</dbReference>
<comment type="subcellular location">
    <subcellularLocation>
        <location evidence="1">Peroxisome membrane</location>
        <topology evidence="1">Multi-pass membrane protein</topology>
    </subcellularLocation>
</comment>
<keyword evidence="18" id="KW-1185">Reference proteome</keyword>
<dbReference type="FunFam" id="3.30.40.10:FF:000659">
    <property type="entry name" value="Peroxisome assembly protein 12"/>
    <property type="match status" value="1"/>
</dbReference>
<dbReference type="GO" id="GO:1990757">
    <property type="term" value="F:ubiquitin ligase activator activity"/>
    <property type="evidence" value="ECO:0007669"/>
    <property type="project" value="EnsemblFungi"/>
</dbReference>
<evidence type="ECO:0000256" key="11">
    <source>
        <dbReference type="ARBA" id="ARBA00022989"/>
    </source>
</evidence>
<evidence type="ECO:0000256" key="7">
    <source>
        <dbReference type="ARBA" id="ARBA00022723"/>
    </source>
</evidence>
<comment type="subunit">
    <text evidence="15">Component of the PEX2-PEX10-PEX12 retrotranslocation channel, composed of PEX2, PEX10 and PEX12.</text>
</comment>
<proteinExistence type="inferred from homology"/>
<dbReference type="EMBL" id="HE612858">
    <property type="protein sequence ID" value="CCE62426.1"/>
    <property type="molecule type" value="Genomic_DNA"/>
</dbReference>
<dbReference type="InterPro" id="IPR013083">
    <property type="entry name" value="Znf_RING/FYVE/PHD"/>
</dbReference>
<evidence type="ECO:0000256" key="1">
    <source>
        <dbReference type="ARBA" id="ARBA00004585"/>
    </source>
</evidence>
<dbReference type="OrthoDB" id="107372at2759"/>
<keyword evidence="10" id="KW-0653">Protein transport</keyword>
<dbReference type="HOGENOM" id="CLU_031067_0_0_1"/>
<dbReference type="Proteomes" id="UP000005666">
    <property type="component" value="Chromosome 3"/>
</dbReference>
<reference evidence="17 18" key="1">
    <citation type="journal article" date="2011" name="Proc. Natl. Acad. Sci. U.S.A.">
        <title>Evolutionary erosion of yeast sex chromosomes by mating-type switching accidents.</title>
        <authorList>
            <person name="Gordon J.L."/>
            <person name="Armisen D."/>
            <person name="Proux-Wera E."/>
            <person name="Oheigeartaigh S.S."/>
            <person name="Byrne K.P."/>
            <person name="Wolfe K.H."/>
        </authorList>
    </citation>
    <scope>NUCLEOTIDE SEQUENCE [LARGE SCALE GENOMIC DNA]</scope>
    <source>
        <strain evidence="18">ATCC 24235 / CBS 4417 / NBRC 1672 / NRRL Y-8282 / UCD 70-5</strain>
    </source>
</reference>
<keyword evidence="12" id="KW-0472">Membrane</keyword>
<evidence type="ECO:0000256" key="14">
    <source>
        <dbReference type="ARBA" id="ARBA00029692"/>
    </source>
</evidence>
<protein>
    <recommendedName>
        <fullName evidence="4">Peroxisome assembly protein 12</fullName>
    </recommendedName>
    <alternativeName>
        <fullName evidence="14">Peroxin-12</fullName>
    </alternativeName>
</protein>
<evidence type="ECO:0000256" key="2">
    <source>
        <dbReference type="ARBA" id="ARBA00004906"/>
    </source>
</evidence>
<evidence type="ECO:0000256" key="4">
    <source>
        <dbReference type="ARBA" id="ARBA00018980"/>
    </source>
</evidence>
<evidence type="ECO:0000259" key="16">
    <source>
        <dbReference type="Pfam" id="PF04757"/>
    </source>
</evidence>
<evidence type="ECO:0000313" key="18">
    <source>
        <dbReference type="Proteomes" id="UP000005666"/>
    </source>
</evidence>
<evidence type="ECO:0000256" key="10">
    <source>
        <dbReference type="ARBA" id="ARBA00022927"/>
    </source>
</evidence>
<dbReference type="Gene3D" id="3.30.40.10">
    <property type="entry name" value="Zinc/RING finger domain, C3HC4 (zinc finger)"/>
    <property type="match status" value="1"/>
</dbReference>
<evidence type="ECO:0000313" key="17">
    <source>
        <dbReference type="EMBL" id="CCE62426.1"/>
    </source>
</evidence>
<feature type="domain" description="Pex N-terminal" evidence="16">
    <location>
        <begin position="30"/>
        <end position="292"/>
    </location>
</feature>
<gene>
    <name evidence="17" type="primary">TPHA0C02730</name>
    <name evidence="17" type="ordered locus">TPHA_0C02730</name>
</gene>
<dbReference type="OMA" id="QHYLARC"/>
<evidence type="ECO:0000256" key="8">
    <source>
        <dbReference type="ARBA" id="ARBA00022771"/>
    </source>
</evidence>
<keyword evidence="5" id="KW-0813">Transport</keyword>
<dbReference type="eggNOG" id="KOG0826">
    <property type="taxonomic scope" value="Eukaryota"/>
</dbReference>
<keyword evidence="11" id="KW-1133">Transmembrane helix</keyword>
<dbReference type="GeneID" id="11533503"/>
<dbReference type="GO" id="GO:0016562">
    <property type="term" value="P:protein import into peroxisome matrix, receptor recycling"/>
    <property type="evidence" value="ECO:0007669"/>
    <property type="project" value="EnsemblFungi"/>
</dbReference>
<dbReference type="GO" id="GO:0008270">
    <property type="term" value="F:zinc ion binding"/>
    <property type="evidence" value="ECO:0007669"/>
    <property type="project" value="UniProtKB-KW"/>
</dbReference>
<evidence type="ECO:0000256" key="6">
    <source>
        <dbReference type="ARBA" id="ARBA00022692"/>
    </source>
</evidence>
<accession>G8BRQ0</accession>
<keyword evidence="6" id="KW-0812">Transmembrane</keyword>
<dbReference type="GO" id="GO:0005778">
    <property type="term" value="C:peroxisomal membrane"/>
    <property type="evidence" value="ECO:0007669"/>
    <property type="project" value="UniProtKB-SubCell"/>
</dbReference>
<dbReference type="GO" id="GO:0043161">
    <property type="term" value="P:proteasome-mediated ubiquitin-dependent protein catabolic process"/>
    <property type="evidence" value="ECO:0007669"/>
    <property type="project" value="EnsemblFungi"/>
</dbReference>
<evidence type="ECO:0000256" key="9">
    <source>
        <dbReference type="ARBA" id="ARBA00022833"/>
    </source>
</evidence>
<dbReference type="GO" id="GO:0000209">
    <property type="term" value="P:protein polyubiquitination"/>
    <property type="evidence" value="ECO:0007669"/>
    <property type="project" value="EnsemblFungi"/>
</dbReference>
<dbReference type="SUPFAM" id="SSF57850">
    <property type="entry name" value="RING/U-box"/>
    <property type="match status" value="1"/>
</dbReference>
<evidence type="ECO:0000256" key="12">
    <source>
        <dbReference type="ARBA" id="ARBA00023136"/>
    </source>
</evidence>
<sequence>MSFYSNLPSIQNNDSSNSVYPTIYEPISSSEIDELVPYSVRYILTNYWITRYPNWYTLQVNNYFDEWFNLGLKGLIEWHHIDKYNSTFIDKFYGLQRFNAENKVLLKSHVKDNSIDKKWPLGLQLTKLQKRALFIEQIVFPYFRTKLDHYHDTLTHLVIQNEEGTEMVPGLSKYMKVLFRKFYPIIKRCFQIFNLLIKLKFLAGKTGSLSLIDYLFNIAYSRALFPLESKNRSLTQNIGRHNRERLQRQNYYKFRSNFNENFTDTLSVLSYLGTKVFPTFLFTLRIYQWWTAENISSKIERKLNNIDRAIPRPPLTESNLQQNRKSADKCPVCKDKIQNPCVIETGYVMCYPCALDYITQHEGRCPVTNKKLLGCKYNSLTKNWNIVNGIRRLII</sequence>
<dbReference type="PANTHER" id="PTHR12888:SF0">
    <property type="entry name" value="PEROXISOME ASSEMBLY PROTEIN 12"/>
    <property type="match status" value="1"/>
</dbReference>
<organism evidence="17 18">
    <name type="scientific">Tetrapisispora phaffii (strain ATCC 24235 / CBS 4417 / NBRC 1672 / NRRL Y-8282 / UCD 70-5)</name>
    <name type="common">Yeast</name>
    <name type="synonym">Fabospora phaffii</name>
    <dbReference type="NCBI Taxonomy" id="1071381"/>
    <lineage>
        <taxon>Eukaryota</taxon>
        <taxon>Fungi</taxon>
        <taxon>Dikarya</taxon>
        <taxon>Ascomycota</taxon>
        <taxon>Saccharomycotina</taxon>
        <taxon>Saccharomycetes</taxon>
        <taxon>Saccharomycetales</taxon>
        <taxon>Saccharomycetaceae</taxon>
        <taxon>Tetrapisispora</taxon>
    </lineage>
</organism>
<dbReference type="InterPro" id="IPR017375">
    <property type="entry name" value="PEX12"/>
</dbReference>
<dbReference type="AlphaFoldDB" id="G8BRQ0"/>
<keyword evidence="9" id="KW-0862">Zinc</keyword>
<dbReference type="InterPro" id="IPR006845">
    <property type="entry name" value="Pex_N"/>
</dbReference>
<dbReference type="KEGG" id="tpf:TPHA_0C02730"/>
<comment type="similarity">
    <text evidence="3">Belongs to the pex2/pex10/pex12 family.</text>
</comment>
<dbReference type="GO" id="GO:0006513">
    <property type="term" value="P:protein monoubiquitination"/>
    <property type="evidence" value="ECO:0007669"/>
    <property type="project" value="TreeGrafter"/>
</dbReference>
<dbReference type="GO" id="GO:0061630">
    <property type="term" value="F:ubiquitin protein ligase activity"/>
    <property type="evidence" value="ECO:0007669"/>
    <property type="project" value="EnsemblFungi"/>
</dbReference>
<dbReference type="GO" id="GO:0008320">
    <property type="term" value="F:protein transmembrane transporter activity"/>
    <property type="evidence" value="ECO:0007669"/>
    <property type="project" value="EnsemblFungi"/>
</dbReference>
<evidence type="ECO:0000256" key="13">
    <source>
        <dbReference type="ARBA" id="ARBA00023140"/>
    </source>
</evidence>
<keyword evidence="7" id="KW-0479">Metal-binding</keyword>
<dbReference type="PANTHER" id="PTHR12888">
    <property type="entry name" value="PEROXISOME ASSEMBLY PROTEIN 12 PEROXIN-12"/>
    <property type="match status" value="1"/>
</dbReference>
<comment type="pathway">
    <text evidence="2">Protein modification; protein ubiquitination.</text>
</comment>